<dbReference type="InterPro" id="IPR036860">
    <property type="entry name" value="SH2_dom_sf"/>
</dbReference>
<evidence type="ECO:0000256" key="2">
    <source>
        <dbReference type="ARBA" id="ARBA00022679"/>
    </source>
</evidence>
<dbReference type="InterPro" id="IPR000719">
    <property type="entry name" value="Prot_kinase_dom"/>
</dbReference>
<dbReference type="InterPro" id="IPR050198">
    <property type="entry name" value="Non-receptor_tyrosine_kinases"/>
</dbReference>
<dbReference type="PROSITE" id="PS00109">
    <property type="entry name" value="PROTEIN_KINASE_TYR"/>
    <property type="match status" value="1"/>
</dbReference>
<dbReference type="CDD" id="cd11850">
    <property type="entry name" value="SH3_Abl"/>
    <property type="match status" value="1"/>
</dbReference>
<keyword evidence="6 9" id="KW-0727">SH2 domain</keyword>
<dbReference type="Gene3D" id="1.10.510.10">
    <property type="entry name" value="Transferase(Phosphotransferase) domain 1"/>
    <property type="match status" value="1"/>
</dbReference>
<comment type="catalytic activity">
    <reaction evidence="8 12">
        <text>L-tyrosyl-[protein] + ATP = O-phospho-L-tyrosyl-[protein] + ADP + H(+)</text>
        <dbReference type="Rhea" id="RHEA:10596"/>
        <dbReference type="Rhea" id="RHEA-COMP:10136"/>
        <dbReference type="Rhea" id="RHEA-COMP:20101"/>
        <dbReference type="ChEBI" id="CHEBI:15378"/>
        <dbReference type="ChEBI" id="CHEBI:30616"/>
        <dbReference type="ChEBI" id="CHEBI:46858"/>
        <dbReference type="ChEBI" id="CHEBI:61978"/>
        <dbReference type="ChEBI" id="CHEBI:456216"/>
        <dbReference type="EC" id="2.7.10.2"/>
    </reaction>
</comment>
<dbReference type="Gene3D" id="3.30.200.20">
    <property type="entry name" value="Phosphorylase Kinase, domain 1"/>
    <property type="match status" value="1"/>
</dbReference>
<dbReference type="InterPro" id="IPR015015">
    <property type="entry name" value="F-actin-binding"/>
</dbReference>
<evidence type="ECO:0000313" key="18">
    <source>
        <dbReference type="WBParaSite" id="Bm5124d.1"/>
    </source>
</evidence>
<organism evidence="17 18">
    <name type="scientific">Brugia malayi</name>
    <name type="common">Filarial nematode worm</name>
    <dbReference type="NCBI Taxonomy" id="6279"/>
    <lineage>
        <taxon>Eukaryota</taxon>
        <taxon>Metazoa</taxon>
        <taxon>Ecdysozoa</taxon>
        <taxon>Nematoda</taxon>
        <taxon>Chromadorea</taxon>
        <taxon>Rhabditida</taxon>
        <taxon>Spirurina</taxon>
        <taxon>Spiruromorpha</taxon>
        <taxon>Filarioidea</taxon>
        <taxon>Onchocercidae</taxon>
        <taxon>Brugia</taxon>
    </lineage>
</organism>
<evidence type="ECO:0000256" key="6">
    <source>
        <dbReference type="ARBA" id="ARBA00022999"/>
    </source>
</evidence>
<name>A0A7I4KKS0_BRUMA</name>
<dbReference type="FunFam" id="1.10.510.10:FF:000052">
    <property type="entry name" value="Tyrosine-protein kinase"/>
    <property type="match status" value="1"/>
</dbReference>
<dbReference type="Gene3D" id="3.30.505.10">
    <property type="entry name" value="SH2 domain"/>
    <property type="match status" value="1"/>
</dbReference>
<comment type="similarity">
    <text evidence="12">Belongs to the protein kinase superfamily. Tyr protein kinase family.</text>
</comment>
<sequence length="1260" mass="140400">MGSQQSRLNDNASGHSGGKRSIQDDDSNSACFDSLSYDWRSGSPCCESFSNPAEMDHRPSSVDTFLTHHHHHQHHHHHRLHQQDSSRWSSREDLLNGSATSNENDSLFVALYDFHGVGEEQLSLKRGDHVRVIGHNKAGEWCEAQLVNTRRENSRRTGCIGWVPSSYIAPSNSLEKHSWYHGKVSRSESEYLLSSGISGSFLVRESETSIGQFSISVRHDGRVYHYRISVDRNKWLYITQESKFKTLGELVHHHSLHADGLICTLLYPASKKERPPMVFSLSPTQPDEWEVERSEIIMRSKLGGGQYGDVYEGYWKKHEKVVAVKTLKEEAMALHDFLAEAAIMKDLHHPNLVQLMGVCTREPPFYIITEYMNRGNLLDYLRKCDKKLSPTVLMYMATQIASGMAYLESRNFIHRDLAARNCLVAEENVVKVADFGLARFMREDTYTAHAGAKFPIKWTAPEGLAYNTFSTKSDVWAFGVLLWEIATYGMSPYPGVELNSVYGLLEKGFRMDAPEGCPPSVYRLMLQCWNWSPSDRPRFKEIHASLESLFPQSNIDEEVDKQLERSRTSSRRHSLSSHRIAMGNDCINIPSSVVPVASPRISGIQGGGCAGNNTGTVVVVPSTSSSLAGTSLPPPPTIEFPPPPPWNQDSCVGGASSNSSTATQCSSARDIWDAAKIKTGQRNLPLPIPPSSAKPKLQKLDNLPTCDVLVSPLAEKNLRKAVSKFGTMPKNARIDAYLESMSLQEDGDQSPNASGECSGGLSDDSLDAIPDSYNNCWNSDSRNASDAMSESVNFGQNELLQQLKQRLKKTKSESPVTVTSRISDVNNMTSIAERVKSSVAVIAKTDSKLKKVGGVPKQPEEQWSQRKKTAAARSLKSKDLPREIVANDVETVATKRTTSKGDRTQDAGENELRARIRQLRHVEKQSPAEKQNRIGGRLESINIETARVRTLITQKVAPLQHHRPFSMQPDALSSESSDDDSSEGSSATTAVVQSGRLEKEPLTQKAVAKLHPRAYSTLQRSIKASSVILPKRVTSNNGIDDGDALTKLKRKVAAHPTMPDCNETDELELSGSMTRTQSLRDLTSKFEKLGNPGLIATPSKGPFRSGEKRYSMMENVADTRGAVSTSDSSISSARESSQPTVSRDSLLDLYRRLESCICDLRNERVSRVKGQHADYSDGQHALLIRLSDLMQQFHHLCAIYAENISPHSKFRYRELLNRMDVFIRQLRQCASSSNEVMQAEQHIIPQFEQTIRQIMHLVQR</sequence>
<evidence type="ECO:0000256" key="3">
    <source>
        <dbReference type="ARBA" id="ARBA00022741"/>
    </source>
</evidence>
<feature type="compositionally biased region" description="Polar residues" evidence="13">
    <location>
        <begin position="1"/>
        <end position="14"/>
    </location>
</feature>
<feature type="region of interest" description="Disordered" evidence="13">
    <location>
        <begin position="67"/>
        <end position="93"/>
    </location>
</feature>
<feature type="domain" description="SH3" evidence="15">
    <location>
        <begin position="103"/>
        <end position="173"/>
    </location>
</feature>
<dbReference type="GO" id="GO:0005524">
    <property type="term" value="F:ATP binding"/>
    <property type="evidence" value="ECO:0007669"/>
    <property type="project" value="UniProtKB-UniRule"/>
</dbReference>
<evidence type="ECO:0000259" key="16">
    <source>
        <dbReference type="PROSITE" id="PS50011"/>
    </source>
</evidence>
<dbReference type="GO" id="GO:0023052">
    <property type="term" value="P:signaling"/>
    <property type="evidence" value="ECO:0007669"/>
    <property type="project" value="UniProtKB-ARBA"/>
</dbReference>
<dbReference type="Pfam" id="PF00017">
    <property type="entry name" value="SH2"/>
    <property type="match status" value="1"/>
</dbReference>
<keyword evidence="5 11" id="KW-0067">ATP-binding</keyword>
<evidence type="ECO:0000256" key="4">
    <source>
        <dbReference type="ARBA" id="ARBA00022777"/>
    </source>
</evidence>
<dbReference type="SUPFAM" id="SSF56112">
    <property type="entry name" value="Protein kinase-like (PK-like)"/>
    <property type="match status" value="1"/>
</dbReference>
<dbReference type="Gene3D" id="1.20.120.330">
    <property type="entry name" value="Nucleotidyltransferases domain 2"/>
    <property type="match status" value="1"/>
</dbReference>
<dbReference type="InterPro" id="IPR017441">
    <property type="entry name" value="Protein_kinase_ATP_BS"/>
</dbReference>
<evidence type="ECO:0000256" key="1">
    <source>
        <dbReference type="ARBA" id="ARBA00022443"/>
    </source>
</evidence>
<protein>
    <recommendedName>
        <fullName evidence="12">Tyrosine-protein kinase</fullName>
        <ecNumber evidence="12">2.7.10.2</ecNumber>
    </recommendedName>
</protein>
<feature type="domain" description="Protein kinase" evidence="16">
    <location>
        <begin position="296"/>
        <end position="546"/>
    </location>
</feature>
<dbReference type="FunCoup" id="A0A7I4KKS0">
    <property type="interactions" value="1318"/>
</dbReference>
<dbReference type="Pfam" id="PF07714">
    <property type="entry name" value="PK_Tyr_Ser-Thr"/>
    <property type="match status" value="1"/>
</dbReference>
<dbReference type="SUPFAM" id="SSF50044">
    <property type="entry name" value="SH3-domain"/>
    <property type="match status" value="1"/>
</dbReference>
<dbReference type="InterPro" id="IPR001452">
    <property type="entry name" value="SH3_domain"/>
</dbReference>
<evidence type="ECO:0000256" key="13">
    <source>
        <dbReference type="SAM" id="MobiDB-lite"/>
    </source>
</evidence>
<feature type="region of interest" description="Disordered" evidence="13">
    <location>
        <begin position="959"/>
        <end position="1005"/>
    </location>
</feature>
<feature type="region of interest" description="Disordered" evidence="13">
    <location>
        <begin position="852"/>
        <end position="876"/>
    </location>
</feature>
<dbReference type="SMART" id="SM00326">
    <property type="entry name" value="SH3"/>
    <property type="match status" value="1"/>
</dbReference>
<dbReference type="AlphaFoldDB" id="A0A7I4KKS0"/>
<dbReference type="Gene3D" id="2.30.30.40">
    <property type="entry name" value="SH3 Domains"/>
    <property type="match status" value="1"/>
</dbReference>
<reference evidence="17" key="1">
    <citation type="journal article" date="2007" name="Science">
        <title>Draft genome of the filarial nematode parasite Brugia malayi.</title>
        <authorList>
            <person name="Ghedin E."/>
            <person name="Wang S."/>
            <person name="Spiro D."/>
            <person name="Caler E."/>
            <person name="Zhao Q."/>
            <person name="Crabtree J."/>
            <person name="Allen J.E."/>
            <person name="Delcher A.L."/>
            <person name="Guiliano D.B."/>
            <person name="Miranda-Saavedra D."/>
            <person name="Angiuoli S.V."/>
            <person name="Creasy T."/>
            <person name="Amedeo P."/>
            <person name="Haas B."/>
            <person name="El-Sayed N.M."/>
            <person name="Wortman J.R."/>
            <person name="Feldblyum T."/>
            <person name="Tallon L."/>
            <person name="Schatz M."/>
            <person name="Shumway M."/>
            <person name="Koo H."/>
            <person name="Salzberg S.L."/>
            <person name="Schobel S."/>
            <person name="Pertea M."/>
            <person name="Pop M."/>
            <person name="White O."/>
            <person name="Barton G.J."/>
            <person name="Carlow C.K."/>
            <person name="Crawford M.J."/>
            <person name="Daub J."/>
            <person name="Dimmic M.W."/>
            <person name="Estes C.F."/>
            <person name="Foster J.M."/>
            <person name="Ganatra M."/>
            <person name="Gregory W.F."/>
            <person name="Johnson N.M."/>
            <person name="Jin J."/>
            <person name="Komuniecki R."/>
            <person name="Korf I."/>
            <person name="Kumar S."/>
            <person name="Laney S."/>
            <person name="Li B.W."/>
            <person name="Li W."/>
            <person name="Lindblom T.H."/>
            <person name="Lustigman S."/>
            <person name="Ma D."/>
            <person name="Maina C.V."/>
            <person name="Martin D.M."/>
            <person name="McCarter J.P."/>
            <person name="McReynolds L."/>
            <person name="Mitreva M."/>
            <person name="Nutman T.B."/>
            <person name="Parkinson J."/>
            <person name="Peregrin-Alvarez J.M."/>
            <person name="Poole C."/>
            <person name="Ren Q."/>
            <person name="Saunders L."/>
            <person name="Sluder A.E."/>
            <person name="Smith K."/>
            <person name="Stanke M."/>
            <person name="Unnasch T.R."/>
            <person name="Ware J."/>
            <person name="Wei A.D."/>
            <person name="Weil G."/>
            <person name="Williams D.J."/>
            <person name="Zhang Y."/>
            <person name="Williams S.A."/>
            <person name="Fraser-Liggett C."/>
            <person name="Slatko B."/>
            <person name="Blaxter M.L."/>
            <person name="Scott A.L."/>
        </authorList>
    </citation>
    <scope>NUCLEOTIDE SEQUENCE</scope>
    <source>
        <strain evidence="17">FR3</strain>
    </source>
</reference>
<accession>A0A7I4KKS0</accession>
<dbReference type="FunFam" id="2.30.30.40:FF:000010">
    <property type="entry name" value="Tyrosine-protein kinase"/>
    <property type="match status" value="1"/>
</dbReference>
<feature type="binding site" evidence="11">
    <location>
        <position position="325"/>
    </location>
    <ligand>
        <name>ATP</name>
        <dbReference type="ChEBI" id="CHEBI:30616"/>
    </ligand>
</feature>
<dbReference type="InterPro" id="IPR035837">
    <property type="entry name" value="ABL_SH2"/>
</dbReference>
<dbReference type="InterPro" id="IPR000980">
    <property type="entry name" value="SH2"/>
</dbReference>
<feature type="region of interest" description="Disordered" evidence="13">
    <location>
        <begin position="1"/>
        <end position="25"/>
    </location>
</feature>
<dbReference type="SMART" id="SM00252">
    <property type="entry name" value="SH2"/>
    <property type="match status" value="1"/>
</dbReference>
<evidence type="ECO:0000313" key="17">
    <source>
        <dbReference type="Proteomes" id="UP000006672"/>
    </source>
</evidence>
<dbReference type="InterPro" id="IPR008266">
    <property type="entry name" value="Tyr_kinase_AS"/>
</dbReference>
<keyword evidence="4 12" id="KW-0418">Kinase</keyword>
<dbReference type="CDD" id="cd09935">
    <property type="entry name" value="SH2_ABL"/>
    <property type="match status" value="1"/>
</dbReference>
<proteinExistence type="inferred from homology"/>
<dbReference type="PROSITE" id="PS50011">
    <property type="entry name" value="PROTEIN_KINASE_DOM"/>
    <property type="match status" value="1"/>
</dbReference>
<dbReference type="PROSITE" id="PS50001">
    <property type="entry name" value="SH2"/>
    <property type="match status" value="1"/>
</dbReference>
<keyword evidence="3 11" id="KW-0547">Nucleotide-binding</keyword>
<feature type="domain" description="SH2" evidence="14">
    <location>
        <begin position="179"/>
        <end position="269"/>
    </location>
</feature>
<feature type="compositionally biased region" description="Basic residues" evidence="13">
    <location>
        <begin position="67"/>
        <end position="80"/>
    </location>
</feature>
<dbReference type="InterPro" id="IPR036028">
    <property type="entry name" value="SH3-like_dom_sf"/>
</dbReference>
<evidence type="ECO:0000259" key="15">
    <source>
        <dbReference type="PROSITE" id="PS50002"/>
    </source>
</evidence>
<reference evidence="18" key="2">
    <citation type="submission" date="2020-12" db="UniProtKB">
        <authorList>
            <consortium name="WormBaseParasite"/>
        </authorList>
    </citation>
    <scope>IDENTIFICATION</scope>
</reference>
<dbReference type="PRINTS" id="PR00109">
    <property type="entry name" value="TYRKINASE"/>
</dbReference>
<dbReference type="InterPro" id="IPR011009">
    <property type="entry name" value="Kinase-like_dom_sf"/>
</dbReference>
<dbReference type="FunFam" id="3.30.505.10:FF:000004">
    <property type="entry name" value="Tyrosine-protein kinase"/>
    <property type="match status" value="1"/>
</dbReference>
<dbReference type="GO" id="GO:0007154">
    <property type="term" value="P:cell communication"/>
    <property type="evidence" value="ECO:0007669"/>
    <property type="project" value="UniProtKB-ARBA"/>
</dbReference>
<dbReference type="WBParaSite" id="Bm5124d.1">
    <property type="protein sequence ID" value="Bm5124d.1"/>
    <property type="gene ID" value="WBGene00225385"/>
</dbReference>
<dbReference type="GO" id="GO:0051129">
    <property type="term" value="P:negative regulation of cellular component organization"/>
    <property type="evidence" value="ECO:0007669"/>
    <property type="project" value="UniProtKB-ARBA"/>
</dbReference>
<dbReference type="Pfam" id="PF08919">
    <property type="entry name" value="F_actin_bind"/>
    <property type="match status" value="1"/>
</dbReference>
<dbReference type="InterPro" id="IPR001245">
    <property type="entry name" value="Ser-Thr/Tyr_kinase_cat_dom"/>
</dbReference>
<evidence type="ECO:0000256" key="12">
    <source>
        <dbReference type="RuleBase" id="RU362096"/>
    </source>
</evidence>
<dbReference type="InterPro" id="IPR020635">
    <property type="entry name" value="Tyr_kinase_cat_dom"/>
</dbReference>
<dbReference type="SMART" id="SM00808">
    <property type="entry name" value="FABD"/>
    <property type="match status" value="1"/>
</dbReference>
<feature type="region of interest" description="Disordered" evidence="13">
    <location>
        <begin position="743"/>
        <end position="764"/>
    </location>
</feature>
<dbReference type="GO" id="GO:0004715">
    <property type="term" value="F:non-membrane spanning protein tyrosine kinase activity"/>
    <property type="evidence" value="ECO:0007669"/>
    <property type="project" value="UniProtKB-EC"/>
</dbReference>
<feature type="compositionally biased region" description="Basic and acidic residues" evidence="13">
    <location>
        <begin position="81"/>
        <end position="93"/>
    </location>
</feature>
<dbReference type="PRINTS" id="PR00401">
    <property type="entry name" value="SH2DOMAIN"/>
</dbReference>
<dbReference type="Proteomes" id="UP000006672">
    <property type="component" value="Unassembled WGS sequence"/>
</dbReference>
<dbReference type="Pfam" id="PF00018">
    <property type="entry name" value="SH3_1"/>
    <property type="match status" value="1"/>
</dbReference>
<dbReference type="EC" id="2.7.10.2" evidence="12"/>
<evidence type="ECO:0000256" key="10">
    <source>
        <dbReference type="PROSITE-ProRule" id="PRU00192"/>
    </source>
</evidence>
<keyword evidence="17" id="KW-1185">Reference proteome</keyword>
<evidence type="ECO:0000256" key="9">
    <source>
        <dbReference type="PROSITE-ProRule" id="PRU00191"/>
    </source>
</evidence>
<keyword evidence="2 12" id="KW-0808">Transferase</keyword>
<keyword evidence="1 10" id="KW-0728">SH3 domain</keyword>
<evidence type="ECO:0000256" key="5">
    <source>
        <dbReference type="ARBA" id="ARBA00022840"/>
    </source>
</evidence>
<evidence type="ECO:0000256" key="11">
    <source>
        <dbReference type="PROSITE-ProRule" id="PRU10141"/>
    </source>
</evidence>
<dbReference type="PROSITE" id="PS00107">
    <property type="entry name" value="PROTEIN_KINASE_ATP"/>
    <property type="match status" value="1"/>
</dbReference>
<dbReference type="SUPFAM" id="SSF55550">
    <property type="entry name" value="SH2 domain"/>
    <property type="match status" value="1"/>
</dbReference>
<gene>
    <name evidence="18" type="primary">Bma-abl-1</name>
</gene>
<dbReference type="PANTHER" id="PTHR24418">
    <property type="entry name" value="TYROSINE-PROTEIN KINASE"/>
    <property type="match status" value="1"/>
</dbReference>
<dbReference type="CDD" id="cd05052">
    <property type="entry name" value="PTKc_Abl"/>
    <property type="match status" value="1"/>
</dbReference>
<dbReference type="FunFam" id="3.30.200.20:FF:000037">
    <property type="entry name" value="Tyrosine-protein kinase"/>
    <property type="match status" value="1"/>
</dbReference>
<evidence type="ECO:0000256" key="8">
    <source>
        <dbReference type="ARBA" id="ARBA00051245"/>
    </source>
</evidence>
<keyword evidence="7 12" id="KW-0829">Tyrosine-protein kinase</keyword>
<dbReference type="InParanoid" id="A0A7I4KKS0"/>
<dbReference type="PROSITE" id="PS50002">
    <property type="entry name" value="SH3"/>
    <property type="match status" value="1"/>
</dbReference>
<evidence type="ECO:0000256" key="7">
    <source>
        <dbReference type="ARBA" id="ARBA00023137"/>
    </source>
</evidence>
<dbReference type="SMART" id="SM00219">
    <property type="entry name" value="TyrKc"/>
    <property type="match status" value="1"/>
</dbReference>
<evidence type="ECO:0000259" key="14">
    <source>
        <dbReference type="PROSITE" id="PS50001"/>
    </source>
</evidence>